<keyword evidence="1" id="KW-0472">Membrane</keyword>
<dbReference type="RefSeq" id="WP_134168851.1">
    <property type="nucleotide sequence ID" value="NZ_SODD01000010.1"/>
</dbReference>
<keyword evidence="1" id="KW-1133">Transmembrane helix</keyword>
<keyword evidence="3" id="KW-1185">Reference proteome</keyword>
<reference evidence="2 3" key="1">
    <citation type="submission" date="2019-03" db="EMBL/GenBank/DDBJ databases">
        <title>Genomic Encyclopedia of Type Strains, Phase IV (KMG-IV): sequencing the most valuable type-strain genomes for metagenomic binning, comparative biology and taxonomic classification.</title>
        <authorList>
            <person name="Goeker M."/>
        </authorList>
    </citation>
    <scope>NUCLEOTIDE SEQUENCE [LARGE SCALE GENOMIC DNA]</scope>
    <source>
        <strain evidence="2 3">DSM 28867</strain>
    </source>
</reference>
<gene>
    <name evidence="2" type="ORF">EDD63_11017</name>
</gene>
<keyword evidence="1" id="KW-0812">Transmembrane</keyword>
<feature type="transmembrane region" description="Helical" evidence="1">
    <location>
        <begin position="119"/>
        <end position="136"/>
    </location>
</feature>
<organism evidence="2 3">
    <name type="scientific">Breznakia blatticola</name>
    <dbReference type="NCBI Taxonomy" id="1754012"/>
    <lineage>
        <taxon>Bacteria</taxon>
        <taxon>Bacillati</taxon>
        <taxon>Bacillota</taxon>
        <taxon>Erysipelotrichia</taxon>
        <taxon>Erysipelotrichales</taxon>
        <taxon>Erysipelotrichaceae</taxon>
        <taxon>Breznakia</taxon>
    </lineage>
</organism>
<dbReference type="OrthoDB" id="9828454at2"/>
<dbReference type="EMBL" id="SODD01000010">
    <property type="protein sequence ID" value="TDW20797.1"/>
    <property type="molecule type" value="Genomic_DNA"/>
</dbReference>
<sequence>MELKQLIEANNYAYKQEIYSLAYDLLHGEHRKQDQPYIVYAYGLHFEHLEDKKQAGFCFLALRNSAYFYDDEVLTDHAVEHSAFVERNKKSLFKKLVMVNVVMSIVLFVVMLFLLKLPILYVLGLIAIMVLINLGLQGRRTMREYPQNMQNVLESEVRDERLLEVVADLKSYDK</sequence>
<dbReference type="AlphaFoldDB" id="A0A4R7ZS25"/>
<protein>
    <submittedName>
        <fullName evidence="2">Uncharacterized protein</fullName>
    </submittedName>
</protein>
<evidence type="ECO:0000256" key="1">
    <source>
        <dbReference type="SAM" id="Phobius"/>
    </source>
</evidence>
<proteinExistence type="predicted"/>
<name>A0A4R7ZS25_9FIRM</name>
<dbReference type="Proteomes" id="UP000294743">
    <property type="component" value="Unassembled WGS sequence"/>
</dbReference>
<evidence type="ECO:0000313" key="3">
    <source>
        <dbReference type="Proteomes" id="UP000294743"/>
    </source>
</evidence>
<evidence type="ECO:0000313" key="2">
    <source>
        <dbReference type="EMBL" id="TDW20797.1"/>
    </source>
</evidence>
<accession>A0A4R7ZS25</accession>
<comment type="caution">
    <text evidence="2">The sequence shown here is derived from an EMBL/GenBank/DDBJ whole genome shotgun (WGS) entry which is preliminary data.</text>
</comment>
<feature type="transmembrane region" description="Helical" evidence="1">
    <location>
        <begin position="96"/>
        <end position="113"/>
    </location>
</feature>